<evidence type="ECO:0000256" key="5">
    <source>
        <dbReference type="ARBA" id="ARBA00023136"/>
    </source>
</evidence>
<dbReference type="EMBL" id="JABMKV010000002">
    <property type="protein sequence ID" value="NQX31883.1"/>
    <property type="molecule type" value="Genomic_DNA"/>
</dbReference>
<dbReference type="RefSeq" id="WP_173271435.1">
    <property type="nucleotide sequence ID" value="NZ_JABMKV010000002.1"/>
</dbReference>
<dbReference type="SUPFAM" id="SSF49299">
    <property type="entry name" value="PKD domain"/>
    <property type="match status" value="7"/>
</dbReference>
<dbReference type="Gene3D" id="2.60.40.10">
    <property type="entry name" value="Immunoglobulins"/>
    <property type="match status" value="9"/>
</dbReference>
<evidence type="ECO:0000313" key="8">
    <source>
        <dbReference type="EMBL" id="NQX31883.1"/>
    </source>
</evidence>
<evidence type="ECO:0000256" key="6">
    <source>
        <dbReference type="SAM" id="SignalP"/>
    </source>
</evidence>
<dbReference type="InterPro" id="IPR000601">
    <property type="entry name" value="PKD_dom"/>
</dbReference>
<keyword evidence="6" id="KW-0732">Signal</keyword>
<keyword evidence="3" id="KW-0677">Repeat</keyword>
<organism evidence="8 9">
    <name type="scientific">Pedobacter boryungensis</name>
    <dbReference type="NCBI Taxonomy" id="869962"/>
    <lineage>
        <taxon>Bacteria</taxon>
        <taxon>Pseudomonadati</taxon>
        <taxon>Bacteroidota</taxon>
        <taxon>Sphingobacteriia</taxon>
        <taxon>Sphingobacteriales</taxon>
        <taxon>Sphingobacteriaceae</taxon>
        <taxon>Pedobacter</taxon>
    </lineage>
</organism>
<comment type="caution">
    <text evidence="8">The sequence shown here is derived from an EMBL/GenBank/DDBJ whole genome shotgun (WGS) entry which is preliminary data.</text>
</comment>
<keyword evidence="9" id="KW-1185">Reference proteome</keyword>
<dbReference type="InterPro" id="IPR035986">
    <property type="entry name" value="PKD_dom_sf"/>
</dbReference>
<gene>
    <name evidence="8" type="ORF">HQN85_09105</name>
</gene>
<evidence type="ECO:0000259" key="7">
    <source>
        <dbReference type="PROSITE" id="PS50093"/>
    </source>
</evidence>
<dbReference type="PANTHER" id="PTHR46730">
    <property type="entry name" value="POLYCYSTIN-1"/>
    <property type="match status" value="1"/>
</dbReference>
<sequence>MKLARILLISFFCALAFPAFAQITIGTVDPGPYGYGSNITVPIIVPTTGNCLPINNRFELFISDATGSFLTEQKIGEYNGFYSTFINGVIPTLPPLLPSDNYKLRIKVSGNNTIVTYPGTIRIRAIAVQNAAVTPSQADQVLGIDTYGYCGSSISDNQSIILTNNSHSSWTSLNLTVKNELSNTTQNYAPGPVGFQITNINNSYYTAVLEGSRVVLGETIKSIKSYLLLNSSSKVSIESTGDGFGCIDPTTGLGAMVSYSVNINTTTGIGNNYPGSRYSINWGDGTSSDVFTHCQLINQNGVISHNFMATSCGQPAINLGNGNIVQNAFNVSISTINPFCSADPNSATTFAKIFIKPIARINPSLPTACTNQPVTFTNNTVAGNNSNCSTTMLYEWYVNGILTAVSQNFTHTFTTHGVYQVKLIAKNNVGICTPSEEIRTICIQDPPVPSFNFNGNNGATVCVPSILKPTNTSIIDNICNPNNTYSWSVSPAVTFSNGTNANSAEPEFNFTTPGIYQVVLSVSTASCGTVSSTSQTVIVNGPPTISLSPNAALCNISTYDFNPTTNGPTKTSFTGTQVDLPTTYTWTVTGGAYTFTGGTNANTKYPSIQFSDYTTYTVTVTHTNSCGTLTRSQTISFTSAPVVDAGIDQIICYNDPLVNLNGSVTGTTTNVVWVGGNGVFLPNRNAINATYTPTTTERNAGQVTLTLRATTSLPAPCNQIDNDIIISIRKDVIVSSANAKTICTGNNVNYNITSTTAGASFTWTASGNTNASGFNNGSGLTISDVLTNSDPNVNATVTYTITPTANGCVGNPFTFTVTVTPNPIVTPTAANPTICSGQGAGITLTSNLGPTTKYTWTTSATGGVTGNTPNATPTTTARINQILTNIGNATGTVTYTITPISANGCPGTPVPITITVEPQPTPPNAGVDESICNANDYALKGNRPDVGTGKWTEISNIGGVTFDDETLYNTTARGLQPGNTYAFRWTITGSASCTPTSDDVLITVNPVSVGGTTSGDAPVCAGSNTGTITLSGQIGNVIRWESSTDNGVTWSPITNTTTTLTYNNLNATTQYRAVVQSGACAPANSSVSIITVNQGAVAASAGMDQVLCNENTTTLAGNNPSPNTGVWTLISGQTGVLFTANQFDTRVTGLVGGQTYIFRWTVSGLAPCPATSDEVTITNLSALQNNIISTPTTIVCNGQTITLVGSAPTGGNNIYTYIWQSSADGGTTWNTINGQTNRDLTLTVSTSLSYRRIVNSGTCSTPSNPIAITVLPPIATNTIAGDQTICITTTPTQLTGTQPTGGDGTNYTYQWEQSIDNGTTWSLAPAGNSPNYSPPAITQTTVYRRLVSSGACTGSQQSISNVVKITVNLNAKAEFTFTADVGCVPFKIDGNNVKAVPYPTRNATYTWFANGTQIGTGVNFPSAGYTINTDNSSVEIKLVVTSSLGCVQDEMKHTFSTRQTITSSYRQTATEGCGPLDVTFTNTSTSLTGVTFLWDFGNGTTSNLASPPPIRFLVDPTGKDITYTITLTATTPCGSSSTSSTVFIKANPISVFSPDKVVGCSPFTVNFSNTSPGGTNTYTYDFGDGSALITTNNKNSVSHIYTTGNSIKTYIVTMTAQNDCSSDVSQYSIQVSPNTITPELVVNSNELRGCAPLTVHFFNNTSGANSFTYTFGDGATATTLSAPETVTHIFTQPGTYTVRLDATNGCSNASTTETITVLPQPKAEFHGDILVGCAGLNVKFTNNSTDGISYLWEFGDGSTSRDVAPSHIYNGPAAYYTVKLTTYNNLGCPNTATLTDYIRIVGPPKADFSVSPAPVISIPTYTFKFTDESTNSPKTYKWTFGDGDASLQRDPTHTYADTGKYMVTMRTYNEYGCVDSIQKQVQIIGVPGYMFVPNSFIPGSTSTQLQKFMAIGSGIKSWHMSVFNKWGQVLWETTQLNDGKPVEGWDGTYKNTPQPQGIYFWKIDIEFINGSEWKGMTYDSSPPKRTGSIYLIR</sequence>
<feature type="signal peptide" evidence="6">
    <location>
        <begin position="1"/>
        <end position="21"/>
    </location>
</feature>
<evidence type="ECO:0000256" key="4">
    <source>
        <dbReference type="ARBA" id="ARBA00022989"/>
    </source>
</evidence>
<accession>A0ABX2DEK8</accession>
<dbReference type="Pfam" id="PF18911">
    <property type="entry name" value="PKD_4"/>
    <property type="match status" value="3"/>
</dbReference>
<evidence type="ECO:0000313" key="9">
    <source>
        <dbReference type="Proteomes" id="UP000762110"/>
    </source>
</evidence>
<keyword evidence="2" id="KW-0812">Transmembrane</keyword>
<feature type="domain" description="PKD" evidence="7">
    <location>
        <begin position="1806"/>
        <end position="1883"/>
    </location>
</feature>
<dbReference type="InterPro" id="IPR013783">
    <property type="entry name" value="Ig-like_fold"/>
</dbReference>
<keyword evidence="5" id="KW-0472">Membrane</keyword>
<feature type="domain" description="PKD" evidence="7">
    <location>
        <begin position="1742"/>
        <end position="1775"/>
    </location>
</feature>
<feature type="chain" id="PRO_5045539658" evidence="6">
    <location>
        <begin position="22"/>
        <end position="1993"/>
    </location>
</feature>
<dbReference type="InterPro" id="IPR045828">
    <property type="entry name" value="PKD_Bacteroidetes"/>
</dbReference>
<reference evidence="8 9" key="1">
    <citation type="submission" date="2020-05" db="EMBL/GenBank/DDBJ databases">
        <title>Description of Pedobacter foliorum sp. nov.</title>
        <authorList>
            <person name="Qi S."/>
            <person name="Carlier A."/>
            <person name="Cnockaert M."/>
            <person name="Vandamme P."/>
        </authorList>
    </citation>
    <scope>NUCLEOTIDE SEQUENCE [LARGE SCALE GENOMIC DNA]</scope>
    <source>
        <strain evidence="8 9">LMG 31300</strain>
    </source>
</reference>
<name>A0ABX2DEK8_9SPHI</name>
<dbReference type="Pfam" id="PF00801">
    <property type="entry name" value="PKD"/>
    <property type="match status" value="3"/>
</dbReference>
<dbReference type="Proteomes" id="UP000762110">
    <property type="component" value="Unassembled WGS sequence"/>
</dbReference>
<proteinExistence type="predicted"/>
<dbReference type="PROSITE" id="PS50093">
    <property type="entry name" value="PKD"/>
    <property type="match status" value="7"/>
</dbReference>
<dbReference type="PANTHER" id="PTHR46730:SF4">
    <property type="entry name" value="POLYCYSTIC KIDNEY DISEASE PROTEIN 1-LIKE 1"/>
    <property type="match status" value="1"/>
</dbReference>
<feature type="domain" description="PKD" evidence="7">
    <location>
        <begin position="1548"/>
        <end position="1603"/>
    </location>
</feature>
<dbReference type="InterPro" id="IPR022409">
    <property type="entry name" value="PKD/Chitinase_dom"/>
</dbReference>
<feature type="domain" description="PKD" evidence="7">
    <location>
        <begin position="1666"/>
        <end position="1717"/>
    </location>
</feature>
<feature type="domain" description="PKD" evidence="7">
    <location>
        <begin position="570"/>
        <end position="635"/>
    </location>
</feature>
<feature type="domain" description="PKD" evidence="7">
    <location>
        <begin position="394"/>
        <end position="430"/>
    </location>
</feature>
<evidence type="ECO:0000256" key="2">
    <source>
        <dbReference type="ARBA" id="ARBA00022692"/>
    </source>
</evidence>
<comment type="subcellular location">
    <subcellularLocation>
        <location evidence="1">Membrane</location>
        <topology evidence="1">Multi-pass membrane protein</topology>
    </subcellularLocation>
</comment>
<dbReference type="SMART" id="SM00089">
    <property type="entry name" value="PKD"/>
    <property type="match status" value="8"/>
</dbReference>
<protein>
    <submittedName>
        <fullName evidence="8">PKD domain-containing protein</fullName>
    </submittedName>
</protein>
<evidence type="ECO:0000256" key="1">
    <source>
        <dbReference type="ARBA" id="ARBA00004141"/>
    </source>
</evidence>
<keyword evidence="4" id="KW-1133">Transmembrane helix</keyword>
<feature type="domain" description="PKD" evidence="7">
    <location>
        <begin position="1461"/>
        <end position="1544"/>
    </location>
</feature>
<dbReference type="Pfam" id="PF19406">
    <property type="entry name" value="PKD_5"/>
    <property type="match status" value="2"/>
</dbReference>
<dbReference type="CDD" id="cd00146">
    <property type="entry name" value="PKD"/>
    <property type="match status" value="4"/>
</dbReference>
<evidence type="ECO:0000256" key="3">
    <source>
        <dbReference type="ARBA" id="ARBA00022737"/>
    </source>
</evidence>